<keyword evidence="1" id="KW-0812">Transmembrane</keyword>
<evidence type="ECO:0000313" key="2">
    <source>
        <dbReference type="EMBL" id="PDZ94104.1"/>
    </source>
</evidence>
<reference evidence="2 3" key="1">
    <citation type="submission" date="2017-09" db="EMBL/GenBank/DDBJ databases">
        <title>Large-scale bioinformatics analysis of Bacillus genomes uncovers conserved roles of natural products in bacterial physiology.</title>
        <authorList>
            <consortium name="Agbiome Team Llc"/>
            <person name="Bleich R.M."/>
            <person name="Grubbs K.J."/>
            <person name="Santa Maria K.C."/>
            <person name="Allen S.E."/>
            <person name="Farag S."/>
            <person name="Shank E.A."/>
            <person name="Bowers A."/>
        </authorList>
    </citation>
    <scope>NUCLEOTIDE SEQUENCE [LARGE SCALE GENOMIC DNA]</scope>
    <source>
        <strain evidence="2 3">AFS092789</strain>
    </source>
</reference>
<organism evidence="2 3">
    <name type="scientific">Bacillus cereus</name>
    <dbReference type="NCBI Taxonomy" id="1396"/>
    <lineage>
        <taxon>Bacteria</taxon>
        <taxon>Bacillati</taxon>
        <taxon>Bacillota</taxon>
        <taxon>Bacilli</taxon>
        <taxon>Bacillales</taxon>
        <taxon>Bacillaceae</taxon>
        <taxon>Bacillus</taxon>
        <taxon>Bacillus cereus group</taxon>
    </lineage>
</organism>
<name>A0A9X6SSA9_BACCE</name>
<evidence type="ECO:0000256" key="1">
    <source>
        <dbReference type="SAM" id="Phobius"/>
    </source>
</evidence>
<sequence length="125" mass="13758">MTTTTKGKTGVKAKRRFIALFSLSFPIALYIMVQAAYVVSTPWYIDAFFVVGISTAFSIGLGLIGAMRLEQMKGSLGVYVAVAGIVLAITIQLHDEAMYWHSFMLMAVMFFIGGVLAKEKLESYE</sequence>
<evidence type="ECO:0000313" key="3">
    <source>
        <dbReference type="Proteomes" id="UP000219922"/>
    </source>
</evidence>
<feature type="transmembrane region" description="Helical" evidence="1">
    <location>
        <begin position="17"/>
        <end position="37"/>
    </location>
</feature>
<dbReference type="RefSeq" id="WP_098007299.1">
    <property type="nucleotide sequence ID" value="NZ_NVMX01000261.1"/>
</dbReference>
<feature type="transmembrane region" description="Helical" evidence="1">
    <location>
        <begin position="99"/>
        <end position="117"/>
    </location>
</feature>
<proteinExistence type="predicted"/>
<accession>A0A9X6SSA9</accession>
<dbReference type="AlphaFoldDB" id="A0A9X6SSA9"/>
<feature type="transmembrane region" description="Helical" evidence="1">
    <location>
        <begin position="76"/>
        <end position="93"/>
    </location>
</feature>
<gene>
    <name evidence="2" type="ORF">CON36_35545</name>
</gene>
<keyword evidence="1" id="KW-1133">Transmembrane helix</keyword>
<feature type="transmembrane region" description="Helical" evidence="1">
    <location>
        <begin position="43"/>
        <end position="64"/>
    </location>
</feature>
<dbReference type="EMBL" id="NVMX01000261">
    <property type="protein sequence ID" value="PDZ94104.1"/>
    <property type="molecule type" value="Genomic_DNA"/>
</dbReference>
<comment type="caution">
    <text evidence="2">The sequence shown here is derived from an EMBL/GenBank/DDBJ whole genome shotgun (WGS) entry which is preliminary data.</text>
</comment>
<dbReference type="Proteomes" id="UP000219922">
    <property type="component" value="Unassembled WGS sequence"/>
</dbReference>
<keyword evidence="1" id="KW-0472">Membrane</keyword>
<protein>
    <submittedName>
        <fullName evidence="2">Uncharacterized protein</fullName>
    </submittedName>
</protein>